<evidence type="ECO:0000256" key="7">
    <source>
        <dbReference type="ARBA" id="ARBA00022842"/>
    </source>
</evidence>
<sequence length="328" mass="34554">MPKTSSEAAAMGRHSTLHGPTMGTRWSATVDTDSRLDLAALRVDLAAAVAQVDEQMSPWKPDSDLMRLNRAPVGTWVDLPAETLEVLDSALDVQGLSAGAFDPCVGDLVDAWGFGAVRDAPDAAAIRAARQPRPPTGQGGLELERSAGRARKRAPLQLDLCGIAKGYAVDRMVAVLQRHGVRHALAALDGELRAVGRQASGAPWAVALERPEAGLRAVHGVIELDDLAVATSGDYRRFLRVGDARLAHTMDPRRRAPVNNAVASVTVLARTCMHADAWATALLVAGPDEGLAMAQGMGLDALFLLRRAEGLVELGLGRLGESAEPANG</sequence>
<feature type="binding site" evidence="11">
    <location>
        <position position="276"/>
    </location>
    <ligand>
        <name>Mg(2+)</name>
        <dbReference type="ChEBI" id="CHEBI:18420"/>
    </ligand>
</feature>
<dbReference type="PANTHER" id="PTHR30040:SF2">
    <property type="entry name" value="FAD:PROTEIN FMN TRANSFERASE"/>
    <property type="match status" value="1"/>
</dbReference>
<dbReference type="InterPro" id="IPR024932">
    <property type="entry name" value="ApbE"/>
</dbReference>
<organism evidence="13 14">
    <name type="scientific">Hydrogenophaga borbori</name>
    <dbReference type="NCBI Taxonomy" id="2294117"/>
    <lineage>
        <taxon>Bacteria</taxon>
        <taxon>Pseudomonadati</taxon>
        <taxon>Pseudomonadota</taxon>
        <taxon>Betaproteobacteria</taxon>
        <taxon>Burkholderiales</taxon>
        <taxon>Comamonadaceae</taxon>
        <taxon>Hydrogenophaga</taxon>
    </lineage>
</organism>
<feature type="binding site" evidence="11">
    <location>
        <position position="162"/>
    </location>
    <ligand>
        <name>Mg(2+)</name>
        <dbReference type="ChEBI" id="CHEBI:18420"/>
    </ligand>
</feature>
<evidence type="ECO:0000256" key="2">
    <source>
        <dbReference type="ARBA" id="ARBA00016337"/>
    </source>
</evidence>
<dbReference type="EC" id="2.7.1.180" evidence="1 10"/>
<reference evidence="13 14" key="1">
    <citation type="submission" date="2018-08" db="EMBL/GenBank/DDBJ databases">
        <title>Hydrogenophaga sp. LA-38 isolated from sludge.</title>
        <authorList>
            <person name="Im W.-T."/>
        </authorList>
    </citation>
    <scope>NUCLEOTIDE SEQUENCE [LARGE SCALE GENOMIC DNA]</scope>
    <source>
        <strain evidence="13 14">LA-38</strain>
    </source>
</reference>
<evidence type="ECO:0000256" key="4">
    <source>
        <dbReference type="ARBA" id="ARBA00022679"/>
    </source>
</evidence>
<name>A0A372EFG3_9BURK</name>
<dbReference type="EMBL" id="QVLS01000013">
    <property type="protein sequence ID" value="RFP77094.1"/>
    <property type="molecule type" value="Genomic_DNA"/>
</dbReference>
<evidence type="ECO:0000313" key="14">
    <source>
        <dbReference type="Proteomes" id="UP000261931"/>
    </source>
</evidence>
<dbReference type="GO" id="GO:0046872">
    <property type="term" value="F:metal ion binding"/>
    <property type="evidence" value="ECO:0007669"/>
    <property type="project" value="UniProtKB-UniRule"/>
</dbReference>
<feature type="region of interest" description="Disordered" evidence="12">
    <location>
        <begin position="129"/>
        <end position="148"/>
    </location>
</feature>
<dbReference type="Gene3D" id="3.10.520.10">
    <property type="entry name" value="ApbE-like domains"/>
    <property type="match status" value="1"/>
</dbReference>
<evidence type="ECO:0000256" key="9">
    <source>
        <dbReference type="ARBA" id="ARBA00048540"/>
    </source>
</evidence>
<evidence type="ECO:0000256" key="11">
    <source>
        <dbReference type="PIRSR" id="PIRSR006268-2"/>
    </source>
</evidence>
<evidence type="ECO:0000313" key="13">
    <source>
        <dbReference type="EMBL" id="RFP77094.1"/>
    </source>
</evidence>
<comment type="caution">
    <text evidence="13">The sequence shown here is derived from an EMBL/GenBank/DDBJ whole genome shotgun (WGS) entry which is preliminary data.</text>
</comment>
<evidence type="ECO:0000256" key="3">
    <source>
        <dbReference type="ARBA" id="ARBA00022630"/>
    </source>
</evidence>
<dbReference type="Pfam" id="PF02424">
    <property type="entry name" value="ApbE"/>
    <property type="match status" value="1"/>
</dbReference>
<keyword evidence="6 10" id="KW-0274">FAD</keyword>
<gene>
    <name evidence="13" type="ORF">DY262_19005</name>
</gene>
<evidence type="ECO:0000256" key="5">
    <source>
        <dbReference type="ARBA" id="ARBA00022723"/>
    </source>
</evidence>
<dbReference type="AlphaFoldDB" id="A0A372EFG3"/>
<protein>
    <recommendedName>
        <fullName evidence="2 10">FAD:protein FMN transferase</fullName>
        <ecNumber evidence="1 10">2.7.1.180</ecNumber>
    </recommendedName>
    <alternativeName>
        <fullName evidence="8 10">Flavin transferase</fullName>
    </alternativeName>
</protein>
<feature type="region of interest" description="Disordered" evidence="12">
    <location>
        <begin position="1"/>
        <end position="25"/>
    </location>
</feature>
<comment type="catalytic activity">
    <reaction evidence="9 10">
        <text>L-threonyl-[protein] + FAD = FMN-L-threonyl-[protein] + AMP + H(+)</text>
        <dbReference type="Rhea" id="RHEA:36847"/>
        <dbReference type="Rhea" id="RHEA-COMP:11060"/>
        <dbReference type="Rhea" id="RHEA-COMP:11061"/>
        <dbReference type="ChEBI" id="CHEBI:15378"/>
        <dbReference type="ChEBI" id="CHEBI:30013"/>
        <dbReference type="ChEBI" id="CHEBI:57692"/>
        <dbReference type="ChEBI" id="CHEBI:74257"/>
        <dbReference type="ChEBI" id="CHEBI:456215"/>
        <dbReference type="EC" id="2.7.1.180"/>
    </reaction>
</comment>
<keyword evidence="5 10" id="KW-0479">Metal-binding</keyword>
<comment type="similarity">
    <text evidence="10">Belongs to the ApbE family.</text>
</comment>
<evidence type="ECO:0000256" key="12">
    <source>
        <dbReference type="SAM" id="MobiDB-lite"/>
    </source>
</evidence>
<evidence type="ECO:0000256" key="6">
    <source>
        <dbReference type="ARBA" id="ARBA00022827"/>
    </source>
</evidence>
<dbReference type="SUPFAM" id="SSF143631">
    <property type="entry name" value="ApbE-like"/>
    <property type="match status" value="1"/>
</dbReference>
<feature type="binding site" evidence="11">
    <location>
        <position position="280"/>
    </location>
    <ligand>
        <name>Mg(2+)</name>
        <dbReference type="ChEBI" id="CHEBI:18420"/>
    </ligand>
</feature>
<evidence type="ECO:0000256" key="8">
    <source>
        <dbReference type="ARBA" id="ARBA00031306"/>
    </source>
</evidence>
<dbReference type="PANTHER" id="PTHR30040">
    <property type="entry name" value="THIAMINE BIOSYNTHESIS LIPOPROTEIN APBE"/>
    <property type="match status" value="1"/>
</dbReference>
<dbReference type="PIRSF" id="PIRSF006268">
    <property type="entry name" value="ApbE"/>
    <property type="match status" value="1"/>
</dbReference>
<proteinExistence type="inferred from homology"/>
<keyword evidence="14" id="KW-1185">Reference proteome</keyword>
<accession>A0A372EFG3</accession>
<keyword evidence="3 10" id="KW-0285">Flavoprotein</keyword>
<comment type="cofactor">
    <cofactor evidence="11">
        <name>Mg(2+)</name>
        <dbReference type="ChEBI" id="CHEBI:18420"/>
    </cofactor>
    <cofactor evidence="11">
        <name>Mn(2+)</name>
        <dbReference type="ChEBI" id="CHEBI:29035"/>
    </cofactor>
    <text evidence="11">Magnesium. Can also use manganese.</text>
</comment>
<dbReference type="InterPro" id="IPR003374">
    <property type="entry name" value="ApbE-like_sf"/>
</dbReference>
<dbReference type="GO" id="GO:0016740">
    <property type="term" value="F:transferase activity"/>
    <property type="evidence" value="ECO:0007669"/>
    <property type="project" value="UniProtKB-UniRule"/>
</dbReference>
<dbReference type="Proteomes" id="UP000261931">
    <property type="component" value="Unassembled WGS sequence"/>
</dbReference>
<keyword evidence="7 10" id="KW-0460">Magnesium</keyword>
<keyword evidence="4 10" id="KW-0808">Transferase</keyword>
<evidence type="ECO:0000256" key="10">
    <source>
        <dbReference type="PIRNR" id="PIRNR006268"/>
    </source>
</evidence>
<evidence type="ECO:0000256" key="1">
    <source>
        <dbReference type="ARBA" id="ARBA00011955"/>
    </source>
</evidence>
<dbReference type="RefSeq" id="WP_116960642.1">
    <property type="nucleotide sequence ID" value="NZ_QVLS01000013.1"/>
</dbReference>